<dbReference type="GO" id="GO:0007165">
    <property type="term" value="P:signal transduction"/>
    <property type="evidence" value="ECO:0007669"/>
    <property type="project" value="UniProtKB-KW"/>
</dbReference>
<keyword evidence="4 10" id="KW-0812">Transmembrane</keyword>
<dbReference type="OrthoDB" id="7550533at2759"/>
<dbReference type="EMBL" id="KZ150062">
    <property type="protein sequence ID" value="PZC74198.1"/>
    <property type="molecule type" value="Genomic_DNA"/>
</dbReference>
<accession>A0A2W1BH90</accession>
<keyword evidence="12" id="KW-1185">Reference proteome</keyword>
<dbReference type="GO" id="GO:0005886">
    <property type="term" value="C:plasma membrane"/>
    <property type="evidence" value="ECO:0007669"/>
    <property type="project" value="UniProtKB-SubCell"/>
</dbReference>
<protein>
    <recommendedName>
        <fullName evidence="10">Odorant receptor</fullName>
    </recommendedName>
</protein>
<keyword evidence="9 10" id="KW-0807">Transducer</keyword>
<dbReference type="Pfam" id="PF02949">
    <property type="entry name" value="7tm_6"/>
    <property type="match status" value="1"/>
</dbReference>
<dbReference type="GO" id="GO:0004984">
    <property type="term" value="F:olfactory receptor activity"/>
    <property type="evidence" value="ECO:0007669"/>
    <property type="project" value="InterPro"/>
</dbReference>
<organism evidence="11 12">
    <name type="scientific">Helicoverpa armigera</name>
    <name type="common">Cotton bollworm</name>
    <name type="synonym">Heliothis armigera</name>
    <dbReference type="NCBI Taxonomy" id="29058"/>
    <lineage>
        <taxon>Eukaryota</taxon>
        <taxon>Metazoa</taxon>
        <taxon>Ecdysozoa</taxon>
        <taxon>Arthropoda</taxon>
        <taxon>Hexapoda</taxon>
        <taxon>Insecta</taxon>
        <taxon>Pterygota</taxon>
        <taxon>Neoptera</taxon>
        <taxon>Endopterygota</taxon>
        <taxon>Lepidoptera</taxon>
        <taxon>Glossata</taxon>
        <taxon>Ditrysia</taxon>
        <taxon>Noctuoidea</taxon>
        <taxon>Noctuidae</taxon>
        <taxon>Heliothinae</taxon>
        <taxon>Helicoverpa</taxon>
    </lineage>
</organism>
<evidence type="ECO:0000256" key="4">
    <source>
        <dbReference type="ARBA" id="ARBA00022692"/>
    </source>
</evidence>
<feature type="transmembrane region" description="Helical" evidence="10">
    <location>
        <begin position="288"/>
        <end position="307"/>
    </location>
</feature>
<keyword evidence="3 10" id="KW-0716">Sensory transduction</keyword>
<dbReference type="AlphaFoldDB" id="A0A2W1BH90"/>
<feature type="transmembrane region" description="Helical" evidence="10">
    <location>
        <begin position="127"/>
        <end position="146"/>
    </location>
</feature>
<name>A0A2W1BH90_HELAM</name>
<evidence type="ECO:0000256" key="9">
    <source>
        <dbReference type="ARBA" id="ARBA00023224"/>
    </source>
</evidence>
<feature type="transmembrane region" description="Helical" evidence="10">
    <location>
        <begin position="173"/>
        <end position="202"/>
    </location>
</feature>
<keyword evidence="6 10" id="KW-1133">Transmembrane helix</keyword>
<sequence>MISNVSTMLRVLSLNIDSRNKKRIPIPINILTVAVCSIYIYTYVISGFWFTFWRCQQTGDMAAAMVAFSLNVASEVAVIKLFYMIFNEKLFKDLTDKYLACDSRTVPGSRFASNMTKALRNVKMRAVGYWIVLMVNAVLYIMKPFFAHGRHLAWDGFVVLGLDPMLESPNYEIATAVTAISVHFICFTVANVSGFIIVLVGYTEAQMLSLSEEVTHLWGDANNHYQKIMNDLSKLESVYLKNNKVSDSWKETDILHEYIRKHLIVIIRRHAVNVSLLKEVESTMRGPNAVGFLFLIIGLVAELLGGLKNTILEVPFTLTQLGVDCFLGQKIMDANLKFERAVYDCKWECFNQFNKKIVLVMLQNSQKTMTLTAGGMVTLSFSYFMNIIRSSYSAYTTLGSMI</sequence>
<evidence type="ECO:0000256" key="6">
    <source>
        <dbReference type="ARBA" id="ARBA00022989"/>
    </source>
</evidence>
<feature type="transmembrane region" description="Helical" evidence="10">
    <location>
        <begin position="369"/>
        <end position="388"/>
    </location>
</feature>
<keyword evidence="8 10" id="KW-0675">Receptor</keyword>
<dbReference type="PANTHER" id="PTHR21137:SF35">
    <property type="entry name" value="ODORANT RECEPTOR 19A-RELATED"/>
    <property type="match status" value="1"/>
</dbReference>
<keyword evidence="5 10" id="KW-0552">Olfaction</keyword>
<comment type="subcellular location">
    <subcellularLocation>
        <location evidence="1 10">Cell membrane</location>
        <topology evidence="1 10">Multi-pass membrane protein</topology>
    </subcellularLocation>
</comment>
<reference evidence="11 12" key="1">
    <citation type="journal article" date="2017" name="BMC Biol.">
        <title>Genomic innovations, transcriptional plasticity and gene loss underlying the evolution and divergence of two highly polyphagous and invasive Helicoverpa pest species.</title>
        <authorList>
            <person name="Pearce S.L."/>
            <person name="Clarke D.F."/>
            <person name="East P.D."/>
            <person name="Elfekih S."/>
            <person name="Gordon K.H."/>
            <person name="Jermiin L.S."/>
            <person name="McGaughran A."/>
            <person name="Oakeshott J.G."/>
            <person name="Papanikolaou A."/>
            <person name="Perera O.P."/>
            <person name="Rane R.V."/>
            <person name="Richards S."/>
            <person name="Tay W.T."/>
            <person name="Walsh T.K."/>
            <person name="Anderson A."/>
            <person name="Anderson C.J."/>
            <person name="Asgari S."/>
            <person name="Board P.G."/>
            <person name="Bretschneider A."/>
            <person name="Campbell P.M."/>
            <person name="Chertemps T."/>
            <person name="Christeller J.T."/>
            <person name="Coppin C.W."/>
            <person name="Downes S.J."/>
            <person name="Duan G."/>
            <person name="Farnsworth C.A."/>
            <person name="Good R.T."/>
            <person name="Han L.B."/>
            <person name="Han Y.C."/>
            <person name="Hatje K."/>
            <person name="Horne I."/>
            <person name="Huang Y.P."/>
            <person name="Hughes D.S."/>
            <person name="Jacquin-Joly E."/>
            <person name="James W."/>
            <person name="Jhangiani S."/>
            <person name="Kollmar M."/>
            <person name="Kuwar S.S."/>
            <person name="Li S."/>
            <person name="Liu N.Y."/>
            <person name="Maibeche M.T."/>
            <person name="Miller J.R."/>
            <person name="Montagne N."/>
            <person name="Perry T."/>
            <person name="Qu J."/>
            <person name="Song S.V."/>
            <person name="Sutton G.G."/>
            <person name="Vogel H."/>
            <person name="Walenz B.P."/>
            <person name="Xu W."/>
            <person name="Zhang H.J."/>
            <person name="Zou Z."/>
            <person name="Batterham P."/>
            <person name="Edwards O.R."/>
            <person name="Feyereisen R."/>
            <person name="Gibbs R.A."/>
            <person name="Heckel D.G."/>
            <person name="McGrath A."/>
            <person name="Robin C."/>
            <person name="Scherer S.E."/>
            <person name="Worley K.C."/>
            <person name="Wu Y.D."/>
        </authorList>
    </citation>
    <scope>NUCLEOTIDE SEQUENCE [LARGE SCALE GENOMIC DNA]</scope>
    <source>
        <strain evidence="11">Harm_GR_Male_#8</strain>
        <tissue evidence="11">Whole organism</tissue>
    </source>
</reference>
<evidence type="ECO:0000313" key="11">
    <source>
        <dbReference type="EMBL" id="PZC74198.1"/>
    </source>
</evidence>
<gene>
    <name evidence="11" type="primary">HaOG208188</name>
    <name evidence="11" type="ORF">B5X24_HaOG208188</name>
</gene>
<dbReference type="Proteomes" id="UP000249218">
    <property type="component" value="Unassembled WGS sequence"/>
</dbReference>
<evidence type="ECO:0000256" key="2">
    <source>
        <dbReference type="ARBA" id="ARBA00022475"/>
    </source>
</evidence>
<comment type="caution">
    <text evidence="10">Lacks conserved residue(s) required for the propagation of feature annotation.</text>
</comment>
<dbReference type="GO" id="GO:0005549">
    <property type="term" value="F:odorant binding"/>
    <property type="evidence" value="ECO:0007669"/>
    <property type="project" value="InterPro"/>
</dbReference>
<keyword evidence="2" id="KW-1003">Cell membrane</keyword>
<dbReference type="InterPro" id="IPR004117">
    <property type="entry name" value="7tm6_olfct_rcpt"/>
</dbReference>
<comment type="similarity">
    <text evidence="10">Belongs to the insect chemoreceptor superfamily. Heteromeric odorant receptor channel (TC 1.A.69) family.</text>
</comment>
<feature type="transmembrane region" description="Helical" evidence="10">
    <location>
        <begin position="62"/>
        <end position="83"/>
    </location>
</feature>
<evidence type="ECO:0000256" key="3">
    <source>
        <dbReference type="ARBA" id="ARBA00022606"/>
    </source>
</evidence>
<evidence type="ECO:0000256" key="5">
    <source>
        <dbReference type="ARBA" id="ARBA00022725"/>
    </source>
</evidence>
<evidence type="ECO:0000256" key="10">
    <source>
        <dbReference type="RuleBase" id="RU351113"/>
    </source>
</evidence>
<evidence type="ECO:0000256" key="8">
    <source>
        <dbReference type="ARBA" id="ARBA00023170"/>
    </source>
</evidence>
<evidence type="ECO:0000256" key="7">
    <source>
        <dbReference type="ARBA" id="ARBA00023136"/>
    </source>
</evidence>
<feature type="transmembrane region" description="Helical" evidence="10">
    <location>
        <begin position="28"/>
        <end position="50"/>
    </location>
</feature>
<keyword evidence="7 10" id="KW-0472">Membrane</keyword>
<dbReference type="PANTHER" id="PTHR21137">
    <property type="entry name" value="ODORANT RECEPTOR"/>
    <property type="match status" value="1"/>
</dbReference>
<proteinExistence type="inferred from homology"/>
<evidence type="ECO:0000313" key="12">
    <source>
        <dbReference type="Proteomes" id="UP000249218"/>
    </source>
</evidence>
<evidence type="ECO:0000256" key="1">
    <source>
        <dbReference type="ARBA" id="ARBA00004651"/>
    </source>
</evidence>